<dbReference type="SMART" id="SM00822">
    <property type="entry name" value="PKS_KR"/>
    <property type="match status" value="1"/>
</dbReference>
<evidence type="ECO:0000256" key="1">
    <source>
        <dbReference type="ARBA" id="ARBA00006484"/>
    </source>
</evidence>
<dbReference type="PRINTS" id="PR00080">
    <property type="entry name" value="SDRFAMILY"/>
</dbReference>
<evidence type="ECO:0000259" key="4">
    <source>
        <dbReference type="SMART" id="SM00822"/>
    </source>
</evidence>
<evidence type="ECO:0000256" key="2">
    <source>
        <dbReference type="ARBA" id="ARBA00023002"/>
    </source>
</evidence>
<gene>
    <name evidence="5" type="ORF">JD79_03717</name>
</gene>
<dbReference type="Proteomes" id="UP000246661">
    <property type="component" value="Unassembled WGS sequence"/>
</dbReference>
<keyword evidence="2" id="KW-0560">Oxidoreductase</keyword>
<dbReference type="PANTHER" id="PTHR43115:SF4">
    <property type="entry name" value="DEHYDROGENASE_REDUCTASE SDR FAMILY MEMBER 11"/>
    <property type="match status" value="1"/>
</dbReference>
<proteinExistence type="inferred from homology"/>
<dbReference type="InterPro" id="IPR020904">
    <property type="entry name" value="Sc_DH/Rdtase_CS"/>
</dbReference>
<dbReference type="InterPro" id="IPR036291">
    <property type="entry name" value="NAD(P)-bd_dom_sf"/>
</dbReference>
<evidence type="ECO:0000256" key="3">
    <source>
        <dbReference type="RuleBase" id="RU000363"/>
    </source>
</evidence>
<name>A0A317QNK0_9ACTN</name>
<comment type="similarity">
    <text evidence="1 3">Belongs to the short-chain dehydrogenases/reductases (SDR) family.</text>
</comment>
<dbReference type="InterPro" id="IPR057326">
    <property type="entry name" value="KR_dom"/>
</dbReference>
<protein>
    <submittedName>
        <fullName evidence="5">NADP-dependent 3-hydroxy acid dehydrogenase YdfG</fullName>
    </submittedName>
</protein>
<dbReference type="AlphaFoldDB" id="A0A317QNK0"/>
<sequence>MLPDAVLPDAVGGRRLSGVPHRAAREEDRMTDAGRPLSGRVALVTGASSGIGEATAVALARAGAAVAIGARRADRLAALAGELEGGGARVLTLDLDVTDEASCRDAVARTRAELGGLDVLVNNAGVMLLGTIVGADVEDWRRMLSTNVLGLMYLTHAAIDGMLEQGSGDVVNISSVAGRTARKGAGVYNASKWAVNAFSESLRQEVTTRGVRISLVEPGAVATELTDHITQPDAKAASQRMYTDMTPLQAEDVARAIVYVVSQPAHVAVNEVLVRPTAQER</sequence>
<dbReference type="PRINTS" id="PR00081">
    <property type="entry name" value="GDHRDH"/>
</dbReference>
<comment type="caution">
    <text evidence="5">The sequence shown here is derived from an EMBL/GenBank/DDBJ whole genome shotgun (WGS) entry which is preliminary data.</text>
</comment>
<keyword evidence="6" id="KW-1185">Reference proteome</keyword>
<feature type="domain" description="Ketoreductase" evidence="4">
    <location>
        <begin position="40"/>
        <end position="224"/>
    </location>
</feature>
<reference evidence="6" key="1">
    <citation type="submission" date="2018-05" db="EMBL/GenBank/DDBJ databases">
        <authorList>
            <person name="Klenk H.-P."/>
            <person name="Huntemann M."/>
            <person name="Clum A."/>
            <person name="Pillay M."/>
            <person name="Palaniappan K."/>
            <person name="Varghese N."/>
            <person name="Mikhailova N."/>
            <person name="Stamatis D."/>
            <person name="Reddy T."/>
            <person name="Daum C."/>
            <person name="Shapiro N."/>
            <person name="Ivanova N."/>
            <person name="Kyrpides N."/>
            <person name="Woyke T."/>
        </authorList>
    </citation>
    <scope>NUCLEOTIDE SEQUENCE [LARGE SCALE GENOMIC DNA]</scope>
    <source>
        <strain evidence="6">DSM 45417</strain>
    </source>
</reference>
<accession>A0A317QNK0</accession>
<organism evidence="5 6">
    <name type="scientific">Geodermatophilus normandii</name>
    <dbReference type="NCBI Taxonomy" id="1137989"/>
    <lineage>
        <taxon>Bacteria</taxon>
        <taxon>Bacillati</taxon>
        <taxon>Actinomycetota</taxon>
        <taxon>Actinomycetes</taxon>
        <taxon>Geodermatophilales</taxon>
        <taxon>Geodermatophilaceae</taxon>
        <taxon>Geodermatophilus</taxon>
    </lineage>
</organism>
<dbReference type="EMBL" id="QGTX01000001">
    <property type="protein sequence ID" value="PWW24533.1"/>
    <property type="molecule type" value="Genomic_DNA"/>
</dbReference>
<dbReference type="PANTHER" id="PTHR43115">
    <property type="entry name" value="DEHYDROGENASE/REDUCTASE SDR FAMILY MEMBER 11"/>
    <property type="match status" value="1"/>
</dbReference>
<dbReference type="InterPro" id="IPR002347">
    <property type="entry name" value="SDR_fam"/>
</dbReference>
<evidence type="ECO:0000313" key="6">
    <source>
        <dbReference type="Proteomes" id="UP000246661"/>
    </source>
</evidence>
<dbReference type="GO" id="GO:0016616">
    <property type="term" value="F:oxidoreductase activity, acting on the CH-OH group of donors, NAD or NADP as acceptor"/>
    <property type="evidence" value="ECO:0007669"/>
    <property type="project" value="UniProtKB-ARBA"/>
</dbReference>
<dbReference type="PROSITE" id="PS00061">
    <property type="entry name" value="ADH_SHORT"/>
    <property type="match status" value="1"/>
</dbReference>
<dbReference type="SUPFAM" id="SSF51735">
    <property type="entry name" value="NAD(P)-binding Rossmann-fold domains"/>
    <property type="match status" value="1"/>
</dbReference>
<dbReference type="Pfam" id="PF00106">
    <property type="entry name" value="adh_short"/>
    <property type="match status" value="1"/>
</dbReference>
<evidence type="ECO:0000313" key="5">
    <source>
        <dbReference type="EMBL" id="PWW24533.1"/>
    </source>
</evidence>
<dbReference type="FunFam" id="3.40.50.720:FF:000047">
    <property type="entry name" value="NADP-dependent L-serine/L-allo-threonine dehydrogenase"/>
    <property type="match status" value="1"/>
</dbReference>
<dbReference type="Gene3D" id="3.40.50.720">
    <property type="entry name" value="NAD(P)-binding Rossmann-like Domain"/>
    <property type="match status" value="1"/>
</dbReference>